<organism evidence="2 3">
    <name type="scientific">Thermothielavioides terrestris (strain ATCC 38088 / NRRL 8126)</name>
    <name type="common">Thielavia terrestris</name>
    <dbReference type="NCBI Taxonomy" id="578455"/>
    <lineage>
        <taxon>Eukaryota</taxon>
        <taxon>Fungi</taxon>
        <taxon>Dikarya</taxon>
        <taxon>Ascomycota</taxon>
        <taxon>Pezizomycotina</taxon>
        <taxon>Sordariomycetes</taxon>
        <taxon>Sordariomycetidae</taxon>
        <taxon>Sordariales</taxon>
        <taxon>Chaetomiaceae</taxon>
        <taxon>Thermothielavioides</taxon>
        <taxon>Thermothielavioides terrestris</taxon>
    </lineage>
</organism>
<dbReference type="GeneID" id="11517744"/>
<feature type="transmembrane region" description="Helical" evidence="1">
    <location>
        <begin position="66"/>
        <end position="89"/>
    </location>
</feature>
<feature type="transmembrane region" description="Helical" evidence="1">
    <location>
        <begin position="36"/>
        <end position="54"/>
    </location>
</feature>
<keyword evidence="1" id="KW-0812">Transmembrane</keyword>
<proteinExistence type="predicted"/>
<name>G2R511_THETT</name>
<accession>G2R511</accession>
<dbReference type="HOGENOM" id="CLU_2086449_0_0_1"/>
<keyword evidence="1" id="KW-0472">Membrane</keyword>
<dbReference type="RefSeq" id="XP_003651624.1">
    <property type="nucleotide sequence ID" value="XM_003651576.1"/>
</dbReference>
<feature type="transmembrane region" description="Helical" evidence="1">
    <location>
        <begin position="95"/>
        <end position="114"/>
    </location>
</feature>
<gene>
    <name evidence="2" type="ORF">THITE_111636</name>
</gene>
<dbReference type="Proteomes" id="UP000008181">
    <property type="component" value="Chromosome 2"/>
</dbReference>
<reference evidence="2 3" key="1">
    <citation type="journal article" date="2011" name="Nat. Biotechnol.">
        <title>Comparative genomic analysis of the thermophilic biomass-degrading fungi Myceliophthora thermophila and Thielavia terrestris.</title>
        <authorList>
            <person name="Berka R.M."/>
            <person name="Grigoriev I.V."/>
            <person name="Otillar R."/>
            <person name="Salamov A."/>
            <person name="Grimwood J."/>
            <person name="Reid I."/>
            <person name="Ishmael N."/>
            <person name="John T."/>
            <person name="Darmond C."/>
            <person name="Moisan M.-C."/>
            <person name="Henrissat B."/>
            <person name="Coutinho P.M."/>
            <person name="Lombard V."/>
            <person name="Natvig D.O."/>
            <person name="Lindquist E."/>
            <person name="Schmutz J."/>
            <person name="Lucas S."/>
            <person name="Harris P."/>
            <person name="Powlowski J."/>
            <person name="Bellemare A."/>
            <person name="Taylor D."/>
            <person name="Butler G."/>
            <person name="de Vries R.P."/>
            <person name="Allijn I.E."/>
            <person name="van den Brink J."/>
            <person name="Ushinsky S."/>
            <person name="Storms R."/>
            <person name="Powell A.J."/>
            <person name="Paulsen I.T."/>
            <person name="Elbourne L.D.H."/>
            <person name="Baker S.E."/>
            <person name="Magnuson J."/>
            <person name="LaBoissiere S."/>
            <person name="Clutterbuck A.J."/>
            <person name="Martinez D."/>
            <person name="Wogulis M."/>
            <person name="de Leon A.L."/>
            <person name="Rey M.W."/>
            <person name="Tsang A."/>
        </authorList>
    </citation>
    <scope>NUCLEOTIDE SEQUENCE [LARGE SCALE GENOMIC DNA]</scope>
    <source>
        <strain evidence="3">ATCC 38088 / NRRL 8126</strain>
    </source>
</reference>
<evidence type="ECO:0000313" key="2">
    <source>
        <dbReference type="EMBL" id="AEO65288.1"/>
    </source>
</evidence>
<sequence>MSIQLYLSNIRVKGCYTQMVLSDHLAVNVLSNYKEVLVFISVISFYSKVLRCYIIRVVSSSLRYLCYRLTFNGTCFITAIFVVMIVYIIKVALEIFSTSLIFSVIIIEGLPLPLGEI</sequence>
<protein>
    <submittedName>
        <fullName evidence="2">Uncharacterized protein</fullName>
    </submittedName>
</protein>
<dbReference type="KEGG" id="ttt:THITE_111636"/>
<dbReference type="AlphaFoldDB" id="G2R511"/>
<evidence type="ECO:0000313" key="3">
    <source>
        <dbReference type="Proteomes" id="UP000008181"/>
    </source>
</evidence>
<evidence type="ECO:0000256" key="1">
    <source>
        <dbReference type="SAM" id="Phobius"/>
    </source>
</evidence>
<keyword evidence="3" id="KW-1185">Reference proteome</keyword>
<keyword evidence="1" id="KW-1133">Transmembrane helix</keyword>
<dbReference type="EMBL" id="CP003010">
    <property type="protein sequence ID" value="AEO65288.1"/>
    <property type="molecule type" value="Genomic_DNA"/>
</dbReference>